<protein>
    <submittedName>
        <fullName evidence="2">Uncharacterized protein</fullName>
    </submittedName>
</protein>
<evidence type="ECO:0000313" key="3">
    <source>
        <dbReference type="Proteomes" id="UP001151760"/>
    </source>
</evidence>
<accession>A0ABQ5AC62</accession>
<keyword evidence="3" id="KW-1185">Reference proteome</keyword>
<organism evidence="2 3">
    <name type="scientific">Tanacetum coccineum</name>
    <dbReference type="NCBI Taxonomy" id="301880"/>
    <lineage>
        <taxon>Eukaryota</taxon>
        <taxon>Viridiplantae</taxon>
        <taxon>Streptophyta</taxon>
        <taxon>Embryophyta</taxon>
        <taxon>Tracheophyta</taxon>
        <taxon>Spermatophyta</taxon>
        <taxon>Magnoliopsida</taxon>
        <taxon>eudicotyledons</taxon>
        <taxon>Gunneridae</taxon>
        <taxon>Pentapetalae</taxon>
        <taxon>asterids</taxon>
        <taxon>campanulids</taxon>
        <taxon>Asterales</taxon>
        <taxon>Asteraceae</taxon>
        <taxon>Asteroideae</taxon>
        <taxon>Anthemideae</taxon>
        <taxon>Anthemidinae</taxon>
        <taxon>Tanacetum</taxon>
    </lineage>
</organism>
<proteinExistence type="predicted"/>
<evidence type="ECO:0000313" key="2">
    <source>
        <dbReference type="EMBL" id="GJS98842.1"/>
    </source>
</evidence>
<comment type="caution">
    <text evidence="2">The sequence shown here is derived from an EMBL/GenBank/DDBJ whole genome shotgun (WGS) entry which is preliminary data.</text>
</comment>
<reference evidence="2" key="2">
    <citation type="submission" date="2022-01" db="EMBL/GenBank/DDBJ databases">
        <authorList>
            <person name="Yamashiro T."/>
            <person name="Shiraishi A."/>
            <person name="Satake H."/>
            <person name="Nakayama K."/>
        </authorList>
    </citation>
    <scope>NUCLEOTIDE SEQUENCE</scope>
</reference>
<evidence type="ECO:0000256" key="1">
    <source>
        <dbReference type="SAM" id="MobiDB-lite"/>
    </source>
</evidence>
<feature type="region of interest" description="Disordered" evidence="1">
    <location>
        <begin position="47"/>
        <end position="90"/>
    </location>
</feature>
<name>A0ABQ5AC62_9ASTR</name>
<gene>
    <name evidence="2" type="ORF">Tco_0820012</name>
</gene>
<dbReference type="Proteomes" id="UP001151760">
    <property type="component" value="Unassembled WGS sequence"/>
</dbReference>
<dbReference type="EMBL" id="BQNB010012074">
    <property type="protein sequence ID" value="GJS98842.1"/>
    <property type="molecule type" value="Genomic_DNA"/>
</dbReference>
<reference evidence="2" key="1">
    <citation type="journal article" date="2022" name="Int. J. Mol. Sci.">
        <title>Draft Genome of Tanacetum Coccineum: Genomic Comparison of Closely Related Tanacetum-Family Plants.</title>
        <authorList>
            <person name="Yamashiro T."/>
            <person name="Shiraishi A."/>
            <person name="Nakayama K."/>
            <person name="Satake H."/>
        </authorList>
    </citation>
    <scope>NUCLEOTIDE SEQUENCE</scope>
</reference>
<sequence>MGFICSSQAKAEILCQAEAVKFETRCISAVTDPAGIDSAVREPAGIVSADGVSTGSPSADCDPAGSNPIEPTDESNPAVTPALGSESVPTKRVNTIHSSSLILGESCVPVMTRSRAPKIQEPTSIAKALEDPDWVDAMQEEI</sequence>